<organism evidence="3 4">
    <name type="scientific">Paraglaciecola hydrolytica</name>
    <dbReference type="NCBI Taxonomy" id="1799789"/>
    <lineage>
        <taxon>Bacteria</taxon>
        <taxon>Pseudomonadati</taxon>
        <taxon>Pseudomonadota</taxon>
        <taxon>Gammaproteobacteria</taxon>
        <taxon>Alteromonadales</taxon>
        <taxon>Alteromonadaceae</taxon>
        <taxon>Paraglaciecola</taxon>
    </lineage>
</organism>
<dbReference type="InterPro" id="IPR007037">
    <property type="entry name" value="SIP_rossman_dom"/>
</dbReference>
<dbReference type="EMBL" id="LSNE01000020">
    <property type="protein sequence ID" value="KXI26722.1"/>
    <property type="molecule type" value="Genomic_DNA"/>
</dbReference>
<dbReference type="STRING" id="1799789.AX660_02805"/>
<dbReference type="Gene3D" id="2.40.30.10">
    <property type="entry name" value="Translation factors"/>
    <property type="match status" value="1"/>
</dbReference>
<dbReference type="InterPro" id="IPR039374">
    <property type="entry name" value="SIP_fam"/>
</dbReference>
<evidence type="ECO:0000313" key="4">
    <source>
        <dbReference type="Proteomes" id="UP000070299"/>
    </source>
</evidence>
<dbReference type="Gene3D" id="3.40.50.80">
    <property type="entry name" value="Nucleotide-binding domain of ferredoxin-NADP reductase (FNR) module"/>
    <property type="match status" value="1"/>
</dbReference>
<name>A0A148KK76_9ALTE</name>
<dbReference type="PANTHER" id="PTHR30157">
    <property type="entry name" value="FERRIC REDUCTASE, NADPH-DEPENDENT"/>
    <property type="match status" value="1"/>
</dbReference>
<dbReference type="GO" id="GO:0016491">
    <property type="term" value="F:oxidoreductase activity"/>
    <property type="evidence" value="ECO:0007669"/>
    <property type="project" value="InterPro"/>
</dbReference>
<dbReference type="InterPro" id="IPR017927">
    <property type="entry name" value="FAD-bd_FR_type"/>
</dbReference>
<reference evidence="4" key="1">
    <citation type="submission" date="2016-02" db="EMBL/GenBank/DDBJ databases">
        <authorList>
            <person name="Schultz-Johansen M."/>
            <person name="Glaring M.A."/>
            <person name="Bech P.K."/>
            <person name="Stougaard P."/>
        </authorList>
    </citation>
    <scope>NUCLEOTIDE SEQUENCE [LARGE SCALE GENOMIC DNA]</scope>
    <source>
        <strain evidence="4">S66</strain>
    </source>
</reference>
<comment type="caution">
    <text evidence="3">The sequence shown here is derived from an EMBL/GenBank/DDBJ whole genome shotgun (WGS) entry which is preliminary data.</text>
</comment>
<dbReference type="CDD" id="cd06193">
    <property type="entry name" value="siderophore_interacting"/>
    <property type="match status" value="1"/>
</dbReference>
<dbReference type="AlphaFoldDB" id="A0A148KK76"/>
<dbReference type="InterPro" id="IPR017938">
    <property type="entry name" value="Riboflavin_synthase-like_b-brl"/>
</dbReference>
<dbReference type="SUPFAM" id="SSF63380">
    <property type="entry name" value="Riboflavin synthase domain-like"/>
    <property type="match status" value="1"/>
</dbReference>
<dbReference type="InterPro" id="IPR039261">
    <property type="entry name" value="FNR_nucleotide-bd"/>
</dbReference>
<dbReference type="RefSeq" id="WP_068382094.1">
    <property type="nucleotide sequence ID" value="NZ_LSNE01000020.1"/>
</dbReference>
<evidence type="ECO:0000256" key="1">
    <source>
        <dbReference type="ARBA" id="ARBA00035644"/>
    </source>
</evidence>
<dbReference type="Pfam" id="PF04954">
    <property type="entry name" value="SIP"/>
    <property type="match status" value="1"/>
</dbReference>
<sequence length="253" mass="27856">MSRKVRLTQVVNTYRLSPHLQRVILSGPDLADFPSGQDGVHVKVLLPHSGDSLPNLDIHGANPAIKRSYTIREFDAENKQLVIDFVINRHQGPATDWAAQAKVGDYVGIAGPGVRKLTDFTADSYLLIGDITAVNAVNGYAKFIPARADLKALVTVPTRADIIAMDGAEHLQVRWRIEDENPADIAEAVRTLAADMSTDSQVFIGLEASQLRSVKSMLLDELEFKRLNIHATGYWKNGMDADRFNADKKLNAL</sequence>
<gene>
    <name evidence="3" type="ORF">AX660_02805</name>
</gene>
<dbReference type="InterPro" id="IPR013113">
    <property type="entry name" value="SIP_FAD-bd"/>
</dbReference>
<dbReference type="Pfam" id="PF08021">
    <property type="entry name" value="FAD_binding_9"/>
    <property type="match status" value="1"/>
</dbReference>
<dbReference type="PROSITE" id="PS51384">
    <property type="entry name" value="FAD_FR"/>
    <property type="match status" value="1"/>
</dbReference>
<dbReference type="PANTHER" id="PTHR30157:SF0">
    <property type="entry name" value="NADPH-DEPENDENT FERRIC-CHELATE REDUCTASE"/>
    <property type="match status" value="1"/>
</dbReference>
<comment type="similarity">
    <text evidence="1">Belongs to the SIP oxidoreductase family.</text>
</comment>
<proteinExistence type="inferred from homology"/>
<dbReference type="Proteomes" id="UP000070299">
    <property type="component" value="Unassembled WGS sequence"/>
</dbReference>
<evidence type="ECO:0000259" key="2">
    <source>
        <dbReference type="PROSITE" id="PS51384"/>
    </source>
</evidence>
<accession>A0A148KK76</accession>
<protein>
    <submittedName>
        <fullName evidence="3">FAD-binding protein</fullName>
    </submittedName>
</protein>
<feature type="domain" description="FAD-binding FR-type" evidence="2">
    <location>
        <begin position="3"/>
        <end position="119"/>
    </location>
</feature>
<keyword evidence="4" id="KW-1185">Reference proteome</keyword>
<evidence type="ECO:0000313" key="3">
    <source>
        <dbReference type="EMBL" id="KXI26722.1"/>
    </source>
</evidence>
<dbReference type="OrthoDB" id="9814826at2"/>